<dbReference type="GO" id="GO:0016763">
    <property type="term" value="F:pentosyltransferase activity"/>
    <property type="evidence" value="ECO:0007669"/>
    <property type="project" value="TreeGrafter"/>
</dbReference>
<evidence type="ECO:0000313" key="10">
    <source>
        <dbReference type="EMBL" id="KKQ71387.1"/>
    </source>
</evidence>
<gene>
    <name evidence="10" type="ORF">US90_C0003G0030</name>
</gene>
<dbReference type="InterPro" id="IPR050297">
    <property type="entry name" value="LipidA_mod_glycosyltrf_83"/>
</dbReference>
<evidence type="ECO:0000256" key="3">
    <source>
        <dbReference type="ARBA" id="ARBA00022676"/>
    </source>
</evidence>
<dbReference type="STRING" id="1618490.US90_C0003G0030"/>
<keyword evidence="3" id="KW-0328">Glycosyltransferase</keyword>
<keyword evidence="7 8" id="KW-0472">Membrane</keyword>
<feature type="transmembrane region" description="Helical" evidence="8">
    <location>
        <begin position="114"/>
        <end position="132"/>
    </location>
</feature>
<keyword evidence="4 10" id="KW-0808">Transferase</keyword>
<keyword evidence="5 8" id="KW-0812">Transmembrane</keyword>
<evidence type="ECO:0000256" key="8">
    <source>
        <dbReference type="SAM" id="Phobius"/>
    </source>
</evidence>
<evidence type="ECO:0000256" key="1">
    <source>
        <dbReference type="ARBA" id="ARBA00004651"/>
    </source>
</evidence>
<comment type="subcellular location">
    <subcellularLocation>
        <location evidence="1">Cell membrane</location>
        <topology evidence="1">Multi-pass membrane protein</topology>
    </subcellularLocation>
</comment>
<feature type="transmembrane region" description="Helical" evidence="8">
    <location>
        <begin position="7"/>
        <end position="26"/>
    </location>
</feature>
<feature type="transmembrane region" description="Helical" evidence="8">
    <location>
        <begin position="287"/>
        <end position="309"/>
    </location>
</feature>
<proteinExistence type="predicted"/>
<evidence type="ECO:0000256" key="4">
    <source>
        <dbReference type="ARBA" id="ARBA00022679"/>
    </source>
</evidence>
<feature type="transmembrane region" description="Helical" evidence="8">
    <location>
        <begin position="182"/>
        <end position="211"/>
    </location>
</feature>
<evidence type="ECO:0000256" key="7">
    <source>
        <dbReference type="ARBA" id="ARBA00023136"/>
    </source>
</evidence>
<dbReference type="PROSITE" id="PS51257">
    <property type="entry name" value="PROKAR_LIPOPROTEIN"/>
    <property type="match status" value="1"/>
</dbReference>
<comment type="caution">
    <text evidence="10">The sequence shown here is derived from an EMBL/GenBank/DDBJ whole genome shotgun (WGS) entry which is preliminary data.</text>
</comment>
<feature type="transmembrane region" description="Helical" evidence="8">
    <location>
        <begin position="223"/>
        <end position="241"/>
    </location>
</feature>
<reference evidence="10 11" key="1">
    <citation type="journal article" date="2015" name="Nature">
        <title>rRNA introns, odd ribosomes, and small enigmatic genomes across a large radiation of phyla.</title>
        <authorList>
            <person name="Brown C.T."/>
            <person name="Hug L.A."/>
            <person name="Thomas B.C."/>
            <person name="Sharon I."/>
            <person name="Castelle C.J."/>
            <person name="Singh A."/>
            <person name="Wilkins M.J."/>
            <person name="Williams K.H."/>
            <person name="Banfield J.F."/>
        </authorList>
    </citation>
    <scope>NUCLEOTIDE SEQUENCE [LARGE SCALE GENOMIC DNA]</scope>
</reference>
<organism evidence="10 11">
    <name type="scientific">Candidatus Shapirobacteria bacterium GW2011_GWE2_38_30</name>
    <dbReference type="NCBI Taxonomy" id="1618490"/>
    <lineage>
        <taxon>Bacteria</taxon>
        <taxon>Candidatus Shapironibacteriota</taxon>
    </lineage>
</organism>
<evidence type="ECO:0000259" key="9">
    <source>
        <dbReference type="Pfam" id="PF13231"/>
    </source>
</evidence>
<evidence type="ECO:0000256" key="6">
    <source>
        <dbReference type="ARBA" id="ARBA00022989"/>
    </source>
</evidence>
<feature type="transmembrane region" description="Helical" evidence="8">
    <location>
        <begin position="153"/>
        <end position="176"/>
    </location>
</feature>
<dbReference type="EMBL" id="LBUT01000003">
    <property type="protein sequence ID" value="KKQ71387.1"/>
    <property type="molecule type" value="Genomic_DNA"/>
</dbReference>
<dbReference type="Pfam" id="PF13231">
    <property type="entry name" value="PMT_2"/>
    <property type="match status" value="1"/>
</dbReference>
<dbReference type="GO" id="GO:0009103">
    <property type="term" value="P:lipopolysaccharide biosynthetic process"/>
    <property type="evidence" value="ECO:0007669"/>
    <property type="project" value="UniProtKB-ARBA"/>
</dbReference>
<dbReference type="GO" id="GO:0005886">
    <property type="term" value="C:plasma membrane"/>
    <property type="evidence" value="ECO:0007669"/>
    <property type="project" value="UniProtKB-SubCell"/>
</dbReference>
<evidence type="ECO:0000256" key="5">
    <source>
        <dbReference type="ARBA" id="ARBA00022692"/>
    </source>
</evidence>
<keyword evidence="6 8" id="KW-1133">Transmembrane helix</keyword>
<feature type="domain" description="Glycosyltransferase RgtA/B/C/D-like" evidence="9">
    <location>
        <begin position="88"/>
        <end position="237"/>
    </location>
</feature>
<name>A0A0G0JXY2_9BACT</name>
<dbReference type="AlphaFoldDB" id="A0A0G0JXY2"/>
<dbReference type="PANTHER" id="PTHR33908:SF11">
    <property type="entry name" value="MEMBRANE PROTEIN"/>
    <property type="match status" value="1"/>
</dbReference>
<evidence type="ECO:0000313" key="11">
    <source>
        <dbReference type="Proteomes" id="UP000034406"/>
    </source>
</evidence>
<dbReference type="InterPro" id="IPR038731">
    <property type="entry name" value="RgtA/B/C-like"/>
</dbReference>
<sequence>MKKIFKILISSAPFILLFSCLIYRSFNFEGIAIKSFYDDEAQYTEISKNFLKTNQWLVPLSGGPDDPQQIHFIKLENGNYLSPSFLNPPLHPQIIAVFFKIFGIGEFFARLPSLIFSLLSLILMYLIGLKLFKSKLAAFISIILFSFSNDFSYLSSHAIPEAQLLFFSLSSIYFLFFKSKKFIILSALFLSLGFLTKSFAVFWIYPIALYLFAKNKTSLREIFIYWIIPQIILIIPWHLYINSFFGPNFLRSYFFNNLQTLKQFFIIIPFSLILGLSISFLIRRHKILGTVLFLLLSLYLHNTTALLALNRTDSNIGVSRLGLTYTSLPSLTVYKIPYESPLFYFDTGQIYQGLNNNAQYLLTNKDYLNELNPKIWQLVDTKQSTFLLKKIHSE</sequence>
<dbReference type="Proteomes" id="UP000034406">
    <property type="component" value="Unassembled WGS sequence"/>
</dbReference>
<feature type="transmembrane region" description="Helical" evidence="8">
    <location>
        <begin position="261"/>
        <end position="282"/>
    </location>
</feature>
<keyword evidence="2" id="KW-1003">Cell membrane</keyword>
<dbReference type="PANTHER" id="PTHR33908">
    <property type="entry name" value="MANNOSYLTRANSFERASE YKCB-RELATED"/>
    <property type="match status" value="1"/>
</dbReference>
<evidence type="ECO:0000256" key="2">
    <source>
        <dbReference type="ARBA" id="ARBA00022475"/>
    </source>
</evidence>
<accession>A0A0G0JXY2</accession>
<protein>
    <submittedName>
        <fullName evidence="10">Glycosyl transferase, family 39</fullName>
    </submittedName>
</protein>